<keyword evidence="2" id="KW-0436">Ligase</keyword>
<evidence type="ECO:0000313" key="2">
    <source>
        <dbReference type="EMBL" id="RIE07525.1"/>
    </source>
</evidence>
<dbReference type="Pfam" id="PF13563">
    <property type="entry name" value="2_5_RNA_ligase2"/>
    <property type="match status" value="1"/>
</dbReference>
<name>A0A398CXX6_9BACT</name>
<dbReference type="AlphaFoldDB" id="A0A398CXX6"/>
<accession>A0A398CXX6</accession>
<dbReference type="GO" id="GO:0016874">
    <property type="term" value="F:ligase activity"/>
    <property type="evidence" value="ECO:0007669"/>
    <property type="project" value="UniProtKB-KW"/>
</dbReference>
<dbReference type="EMBL" id="QXIT01000104">
    <property type="protein sequence ID" value="RIE07525.1"/>
    <property type="molecule type" value="Genomic_DNA"/>
</dbReference>
<dbReference type="EMBL" id="QXIU01000231">
    <property type="protein sequence ID" value="RIE07501.1"/>
    <property type="molecule type" value="Genomic_DNA"/>
</dbReference>
<dbReference type="SUPFAM" id="SSF55144">
    <property type="entry name" value="LigT-like"/>
    <property type="match status" value="1"/>
</dbReference>
<sequence>MEQDRKRLRKGGAITVAVSGDAADYVNNFRRLYDPRVARISPHVTLAVAPELDVCDWMPAHPRIREALSRIPPFTIRVAELGTFMDDLVLWLRPTAPHDELLTMRKTILETFPDVAFDRANDFVPHISIGFFTGRQALLQAMDAVRPELVPFSFRVAYISYLQADEGDIWQCVDTVELGALNAGAPAPTPERPDAFRRTVLKEEP</sequence>
<organism evidence="2 3">
    <name type="scientific">Candidatus Cryosericum odellii</name>
    <dbReference type="NCBI Taxonomy" id="2290917"/>
    <lineage>
        <taxon>Bacteria</taxon>
        <taxon>Pseudomonadati</taxon>
        <taxon>Caldisericota/Cryosericota group</taxon>
        <taxon>Candidatus Cryosericota</taxon>
        <taxon>Candidatus Cryosericia</taxon>
        <taxon>Candidatus Cryosericales</taxon>
        <taxon>Candidatus Cryosericaceae</taxon>
        <taxon>Candidatus Cryosericum</taxon>
    </lineage>
</organism>
<dbReference type="InterPro" id="IPR050580">
    <property type="entry name" value="2H_phosphoesterase_YjcG-like"/>
</dbReference>
<dbReference type="Gene3D" id="3.90.1140.10">
    <property type="entry name" value="Cyclic phosphodiesterase"/>
    <property type="match status" value="1"/>
</dbReference>
<evidence type="ECO:0000313" key="3">
    <source>
        <dbReference type="Proteomes" id="UP000266260"/>
    </source>
</evidence>
<dbReference type="InterPro" id="IPR009097">
    <property type="entry name" value="Cyclic_Pdiesterase"/>
</dbReference>
<gene>
    <name evidence="1" type="ORF">SMC5_09570</name>
    <name evidence="2" type="ORF">SMC6_06215</name>
</gene>
<evidence type="ECO:0000313" key="4">
    <source>
        <dbReference type="Proteomes" id="UP000266489"/>
    </source>
</evidence>
<accession>A0A398D816</accession>
<dbReference type="PANTHER" id="PTHR40037:SF1">
    <property type="entry name" value="PHOSPHOESTERASE SAOUHSC_00951-RELATED"/>
    <property type="match status" value="1"/>
</dbReference>
<dbReference type="Proteomes" id="UP000266260">
    <property type="component" value="Unassembled WGS sequence"/>
</dbReference>
<proteinExistence type="predicted"/>
<reference evidence="3 4" key="1">
    <citation type="submission" date="2018-09" db="EMBL/GenBank/DDBJ databases">
        <title>Discovery and Ecogenomic Context for Candidatus Cryosericales, a Global Caldiserica Order Active in Thawing Permafrost.</title>
        <authorList>
            <person name="Martinez M.A."/>
            <person name="Woodcroft B.J."/>
            <person name="Ignacio Espinoza J.C."/>
            <person name="Zayed A."/>
            <person name="Singleton C.M."/>
            <person name="Boyd J."/>
            <person name="Li Y.-F."/>
            <person name="Purvine S."/>
            <person name="Maughan H."/>
            <person name="Hodgkins S.B."/>
            <person name="Anderson D."/>
            <person name="Sederholm M."/>
            <person name="Temperton B."/>
            <person name="Saleska S.R."/>
            <person name="Tyson G.W."/>
            <person name="Rich V.I."/>
        </authorList>
    </citation>
    <scope>NUCLEOTIDE SEQUENCE [LARGE SCALE GENOMIC DNA]</scope>
    <source>
        <strain evidence="1 4">SMC5</strain>
        <strain evidence="2 3">SMC6</strain>
    </source>
</reference>
<dbReference type="OrthoDB" id="1524661at2"/>
<dbReference type="RefSeq" id="WP_119120536.1">
    <property type="nucleotide sequence ID" value="NZ_QXIT01000104.1"/>
</dbReference>
<protein>
    <submittedName>
        <fullName evidence="2">2'-5' RNA ligase family protein</fullName>
    </submittedName>
</protein>
<keyword evidence="3" id="KW-1185">Reference proteome</keyword>
<comment type="caution">
    <text evidence="2">The sequence shown here is derived from an EMBL/GenBank/DDBJ whole genome shotgun (WGS) entry which is preliminary data.</text>
</comment>
<dbReference type="PANTHER" id="PTHR40037">
    <property type="entry name" value="PHOSPHOESTERASE YJCG-RELATED"/>
    <property type="match status" value="1"/>
</dbReference>
<evidence type="ECO:0000313" key="1">
    <source>
        <dbReference type="EMBL" id="RIE07501.1"/>
    </source>
</evidence>
<dbReference type="Proteomes" id="UP000266489">
    <property type="component" value="Unassembled WGS sequence"/>
</dbReference>